<evidence type="ECO:0000256" key="2">
    <source>
        <dbReference type="ARBA" id="ARBA00022692"/>
    </source>
</evidence>
<sequence>MANTEDEKITESSTDLPQGDTAEEPRAQDDTPGDVTEETPVEDAEIVEETAEEATDETPKAQPEQDKASHPAPRRKGGLLMPLIGGVLAAGVGYGAANYIKPEGWPFPGTADPAAGQELATLADRLSALEGRVAELPTGASAVEMPDLSGFEARIDALAEQVAGLESALEEVQITGGGDEAAAALTAYQEEIEAMRAELASQREENTRLADSVAAVADESEAEIAAAMDRAAAVEARAAMMRIDAALASGAPFAPALDQLGDAEVPAALADIAAQGVPTLAQLQSDYPPAARAALDAALEEQADGDVANRMTAFLRSQLGMRSLSPREGDDADAVLSRAEAALRAGDLAAALDELNALPDAARAEMAGWVADATARAEAVAAAAALEQTLNSN</sequence>
<evidence type="ECO:0000313" key="8">
    <source>
        <dbReference type="Proteomes" id="UP000295733"/>
    </source>
</evidence>
<reference evidence="7 8" key="1">
    <citation type="submission" date="2019-03" db="EMBL/GenBank/DDBJ databases">
        <title>Genomic Encyclopedia of Type Strains, Phase IV (KMG-IV): sequencing the most valuable type-strain genomes for metagenomic binning, comparative biology and taxonomic classification.</title>
        <authorList>
            <person name="Goeker M."/>
        </authorList>
    </citation>
    <scope>NUCLEOTIDE SEQUENCE [LARGE SCALE GENOMIC DNA]</scope>
    <source>
        <strain evidence="7 8">DSM 2781</strain>
    </source>
</reference>
<dbReference type="RefSeq" id="WP_132599057.1">
    <property type="nucleotide sequence ID" value="NZ_NRRP01000004.1"/>
</dbReference>
<evidence type="ECO:0000256" key="3">
    <source>
        <dbReference type="ARBA" id="ARBA00022989"/>
    </source>
</evidence>
<dbReference type="Pfam" id="PF09731">
    <property type="entry name" value="Mitofilin"/>
    <property type="match status" value="1"/>
</dbReference>
<feature type="region of interest" description="Disordered" evidence="6">
    <location>
        <begin position="1"/>
        <end position="77"/>
    </location>
</feature>
<feature type="compositionally biased region" description="Basic and acidic residues" evidence="6">
    <location>
        <begin position="1"/>
        <end position="10"/>
    </location>
</feature>
<dbReference type="Proteomes" id="UP000295733">
    <property type="component" value="Unassembled WGS sequence"/>
</dbReference>
<evidence type="ECO:0000256" key="4">
    <source>
        <dbReference type="ARBA" id="ARBA00023136"/>
    </source>
</evidence>
<evidence type="ECO:0000256" key="5">
    <source>
        <dbReference type="SAM" id="Coils"/>
    </source>
</evidence>
<gene>
    <name evidence="7" type="ORF">EV656_101478</name>
</gene>
<dbReference type="OrthoDB" id="7659420at2"/>
<evidence type="ECO:0008006" key="9">
    <source>
        <dbReference type="Google" id="ProtNLM"/>
    </source>
</evidence>
<dbReference type="GO" id="GO:0016020">
    <property type="term" value="C:membrane"/>
    <property type="evidence" value="ECO:0007669"/>
    <property type="project" value="UniProtKB-SubCell"/>
</dbReference>
<keyword evidence="5" id="KW-0175">Coiled coil</keyword>
<keyword evidence="8" id="KW-1185">Reference proteome</keyword>
<keyword evidence="4" id="KW-0472">Membrane</keyword>
<dbReference type="InterPro" id="IPR019133">
    <property type="entry name" value="MIC60"/>
</dbReference>
<comment type="caution">
    <text evidence="7">The sequence shown here is derived from an EMBL/GenBank/DDBJ whole genome shotgun (WGS) entry which is preliminary data.</text>
</comment>
<keyword evidence="2" id="KW-0812">Transmembrane</keyword>
<protein>
    <recommendedName>
        <fullName evidence="9">Inner membrane protein</fullName>
    </recommendedName>
</protein>
<accession>A0A4R2NZ66</accession>
<evidence type="ECO:0000313" key="7">
    <source>
        <dbReference type="EMBL" id="TCP27570.1"/>
    </source>
</evidence>
<keyword evidence="3" id="KW-1133">Transmembrane helix</keyword>
<evidence type="ECO:0000256" key="6">
    <source>
        <dbReference type="SAM" id="MobiDB-lite"/>
    </source>
</evidence>
<dbReference type="AlphaFoldDB" id="A0A4R2NZ66"/>
<feature type="coiled-coil region" evidence="5">
    <location>
        <begin position="148"/>
        <end position="237"/>
    </location>
</feature>
<proteinExistence type="predicted"/>
<feature type="compositionally biased region" description="Acidic residues" evidence="6">
    <location>
        <begin position="31"/>
        <end position="56"/>
    </location>
</feature>
<comment type="subcellular location">
    <subcellularLocation>
        <location evidence="1">Membrane</location>
    </subcellularLocation>
</comment>
<feature type="compositionally biased region" description="Basic and acidic residues" evidence="6">
    <location>
        <begin position="57"/>
        <end position="69"/>
    </location>
</feature>
<dbReference type="Gene3D" id="1.10.287.1490">
    <property type="match status" value="1"/>
</dbReference>
<organism evidence="7 8">
    <name type="scientific">Rhodovulum adriaticum</name>
    <name type="common">Rhodopseudomonas adriatica</name>
    <dbReference type="NCBI Taxonomy" id="35804"/>
    <lineage>
        <taxon>Bacteria</taxon>
        <taxon>Pseudomonadati</taxon>
        <taxon>Pseudomonadota</taxon>
        <taxon>Alphaproteobacteria</taxon>
        <taxon>Rhodobacterales</taxon>
        <taxon>Paracoccaceae</taxon>
        <taxon>Rhodovulum</taxon>
    </lineage>
</organism>
<evidence type="ECO:0000256" key="1">
    <source>
        <dbReference type="ARBA" id="ARBA00004370"/>
    </source>
</evidence>
<dbReference type="EMBL" id="SLXL01000001">
    <property type="protein sequence ID" value="TCP27570.1"/>
    <property type="molecule type" value="Genomic_DNA"/>
</dbReference>
<name>A0A4R2NZ66_RHOAD</name>